<dbReference type="PRINTS" id="PR01713">
    <property type="entry name" value="NUCEPIMERASE"/>
</dbReference>
<dbReference type="AlphaFoldDB" id="A0A1F5GYM2"/>
<evidence type="ECO:0000313" key="3">
    <source>
        <dbReference type="Proteomes" id="UP000176740"/>
    </source>
</evidence>
<reference evidence="2 3" key="1">
    <citation type="journal article" date="2016" name="Nat. Commun.">
        <title>Thousands of microbial genomes shed light on interconnected biogeochemical processes in an aquifer system.</title>
        <authorList>
            <person name="Anantharaman K."/>
            <person name="Brown C.T."/>
            <person name="Hug L.A."/>
            <person name="Sharon I."/>
            <person name="Castelle C.J."/>
            <person name="Probst A.J."/>
            <person name="Thomas B.C."/>
            <person name="Singh A."/>
            <person name="Wilkins M.J."/>
            <person name="Karaoz U."/>
            <person name="Brodie E.L."/>
            <person name="Williams K.H."/>
            <person name="Hubbard S.S."/>
            <person name="Banfield J.F."/>
        </authorList>
    </citation>
    <scope>NUCLEOTIDE SEQUENCE [LARGE SCALE GENOMIC DNA]</scope>
</reference>
<organism evidence="2 3">
    <name type="scientific">Candidatus Curtissbacteria bacterium RIFCSPLOWO2_01_FULL_38_11b</name>
    <dbReference type="NCBI Taxonomy" id="1797725"/>
    <lineage>
        <taxon>Bacteria</taxon>
        <taxon>Candidatus Curtissiibacteriota</taxon>
    </lineage>
</organism>
<dbReference type="Pfam" id="PF16363">
    <property type="entry name" value="GDP_Man_Dehyd"/>
    <property type="match status" value="1"/>
</dbReference>
<dbReference type="CDD" id="cd05260">
    <property type="entry name" value="GDP_MD_SDR_e"/>
    <property type="match status" value="1"/>
</dbReference>
<feature type="domain" description="NAD(P)-binding" evidence="1">
    <location>
        <begin position="18"/>
        <end position="320"/>
    </location>
</feature>
<gene>
    <name evidence="2" type="ORF">A3A49_02570</name>
</gene>
<dbReference type="Proteomes" id="UP000176740">
    <property type="component" value="Unassembled WGS sequence"/>
</dbReference>
<comment type="caution">
    <text evidence="2">The sequence shown here is derived from an EMBL/GenBank/DDBJ whole genome shotgun (WGS) entry which is preliminary data.</text>
</comment>
<protein>
    <recommendedName>
        <fullName evidence="1">NAD(P)-binding domain-containing protein</fullName>
    </recommendedName>
</protein>
<sequence>MKKALNSVRNQGSSKKVLITGVAGFVGSHLTEYLLAKNIQVTGVIHPKHSISNIKNLINKITVFECNIQDKRSVAKIIDKNEFDYIFHLAAYSSPAQSYSQATATLENNIFGELNLLETLVKIKSKAKVLIVGSSDEYGNVSPKYLPVKESAPLAPISPYAVSKVAQDLLGLQFYLHHALNTVRVRPFNHIGPRQSTAFVIPAFVAQIVKAQKENRGEIRVGNLNTYRDFTDVRDIVRAYLLALEKGESGEVYNIGSGKAYKIGDVLDKLISMSGTKLKVIQDKKLIRESEVVKIYCDFKKFNRQTGWKPQIPIDQTLSDTMDYERRKLT</sequence>
<accession>A0A1F5GYM2</accession>
<dbReference type="PANTHER" id="PTHR43000">
    <property type="entry name" value="DTDP-D-GLUCOSE 4,6-DEHYDRATASE-RELATED"/>
    <property type="match status" value="1"/>
</dbReference>
<dbReference type="EMBL" id="MFBO01000041">
    <property type="protein sequence ID" value="OGD96973.1"/>
    <property type="molecule type" value="Genomic_DNA"/>
</dbReference>
<dbReference type="STRING" id="1797725.A3A49_02570"/>
<dbReference type="SUPFAM" id="SSF51735">
    <property type="entry name" value="NAD(P)-binding Rossmann-fold domains"/>
    <property type="match status" value="1"/>
</dbReference>
<evidence type="ECO:0000313" key="2">
    <source>
        <dbReference type="EMBL" id="OGD96973.1"/>
    </source>
</evidence>
<evidence type="ECO:0000259" key="1">
    <source>
        <dbReference type="Pfam" id="PF16363"/>
    </source>
</evidence>
<dbReference type="InterPro" id="IPR036291">
    <property type="entry name" value="NAD(P)-bd_dom_sf"/>
</dbReference>
<dbReference type="InterPro" id="IPR016040">
    <property type="entry name" value="NAD(P)-bd_dom"/>
</dbReference>
<dbReference type="Gene3D" id="3.40.50.720">
    <property type="entry name" value="NAD(P)-binding Rossmann-like Domain"/>
    <property type="match status" value="1"/>
</dbReference>
<dbReference type="Gene3D" id="3.90.25.10">
    <property type="entry name" value="UDP-galactose 4-epimerase, domain 1"/>
    <property type="match status" value="1"/>
</dbReference>
<proteinExistence type="predicted"/>
<name>A0A1F5GYM2_9BACT</name>